<name>A0A8J3N7F9_9CHLR</name>
<keyword evidence="1" id="KW-0560">Oxidoreductase</keyword>
<accession>A0A8J3N7F9</accession>
<dbReference type="SUPFAM" id="SSF56762">
    <property type="entry name" value="HydB/Nqo4-like"/>
    <property type="match status" value="1"/>
</dbReference>
<dbReference type="GO" id="GO:0016651">
    <property type="term" value="F:oxidoreductase activity, acting on NAD(P)H"/>
    <property type="evidence" value="ECO:0007669"/>
    <property type="project" value="InterPro"/>
</dbReference>
<dbReference type="Gene3D" id="1.10.645.10">
    <property type="entry name" value="Cytochrome-c3 Hydrogenase, chain B"/>
    <property type="match status" value="1"/>
</dbReference>
<proteinExistence type="predicted"/>
<evidence type="ECO:0000259" key="2">
    <source>
        <dbReference type="Pfam" id="PF00346"/>
    </source>
</evidence>
<dbReference type="InterPro" id="IPR029014">
    <property type="entry name" value="NiFe-Hase_large"/>
</dbReference>
<reference evidence="3" key="1">
    <citation type="submission" date="2020-10" db="EMBL/GenBank/DDBJ databases">
        <title>Taxonomic study of unclassified bacteria belonging to the class Ktedonobacteria.</title>
        <authorList>
            <person name="Yabe S."/>
            <person name="Wang C.M."/>
            <person name="Zheng Y."/>
            <person name="Sakai Y."/>
            <person name="Cavaletti L."/>
            <person name="Monciardini P."/>
            <person name="Donadio S."/>
        </authorList>
    </citation>
    <scope>NUCLEOTIDE SEQUENCE</scope>
    <source>
        <strain evidence="3">ID150040</strain>
    </source>
</reference>
<evidence type="ECO:0000313" key="4">
    <source>
        <dbReference type="Proteomes" id="UP000597444"/>
    </source>
</evidence>
<organism evidence="3 4">
    <name type="scientific">Reticulibacter mediterranei</name>
    <dbReference type="NCBI Taxonomy" id="2778369"/>
    <lineage>
        <taxon>Bacteria</taxon>
        <taxon>Bacillati</taxon>
        <taxon>Chloroflexota</taxon>
        <taxon>Ktedonobacteria</taxon>
        <taxon>Ktedonobacterales</taxon>
        <taxon>Reticulibacteraceae</taxon>
        <taxon>Reticulibacter</taxon>
    </lineage>
</organism>
<feature type="domain" description="NADH-quinone oxidoreductase subunit D" evidence="2">
    <location>
        <begin position="261"/>
        <end position="339"/>
    </location>
</feature>
<dbReference type="InterPro" id="IPR001135">
    <property type="entry name" value="NADH_Q_OxRdtase_suD"/>
</dbReference>
<evidence type="ECO:0000256" key="1">
    <source>
        <dbReference type="ARBA" id="ARBA00023002"/>
    </source>
</evidence>
<dbReference type="AlphaFoldDB" id="A0A8J3N7F9"/>
<gene>
    <name evidence="3" type="ORF">KSF_112170</name>
</gene>
<dbReference type="GO" id="GO:0048038">
    <property type="term" value="F:quinone binding"/>
    <property type="evidence" value="ECO:0007669"/>
    <property type="project" value="InterPro"/>
</dbReference>
<protein>
    <submittedName>
        <fullName evidence="3">Carbon monoxide-induced hydrogenase</fullName>
    </submittedName>
</protein>
<dbReference type="GO" id="GO:0051287">
    <property type="term" value="F:NAD binding"/>
    <property type="evidence" value="ECO:0007669"/>
    <property type="project" value="InterPro"/>
</dbReference>
<evidence type="ECO:0000313" key="3">
    <source>
        <dbReference type="EMBL" id="GHP01170.1"/>
    </source>
</evidence>
<dbReference type="Proteomes" id="UP000597444">
    <property type="component" value="Unassembled WGS sequence"/>
</dbReference>
<dbReference type="InterPro" id="IPR052197">
    <property type="entry name" value="ComplexI_49kDa-like"/>
</dbReference>
<dbReference type="Pfam" id="PF00346">
    <property type="entry name" value="Complex1_49kDa"/>
    <property type="match status" value="1"/>
</dbReference>
<dbReference type="PANTHER" id="PTHR43485">
    <property type="entry name" value="HYDROGENASE-4 COMPONENT G"/>
    <property type="match status" value="1"/>
</dbReference>
<keyword evidence="4" id="KW-1185">Reference proteome</keyword>
<sequence>MATELAVLSLGPLQPFTAGPLRLFLVCDGEQVCSVQMETGYAHRNIGQAMTLVDWQQGLILARHFDPLAPIAGQLVYVRALEQLQGWQASVQIEQSREMALALERVHNVLWWLVRFARILGEMVLQHRSSQIARNVMEVISLFWREAPEKWLLPQRGATALVNSQQRATELRRVSDDTDALLRYVERNRAMMLRTRGIGRLSGEQLKQCGVISGPVLSASEHDGGDVHSRLVARLSMALHDLRSVAEMVTLHTTDTSVHPAVWEVPPGETSSVVDGPRGSITVRLIHQGAKEHDGPTQILWRGPSAPLVALLPELLAGQKLADAQVILASLDLAMAEVDG</sequence>
<comment type="caution">
    <text evidence="3">The sequence shown here is derived from an EMBL/GenBank/DDBJ whole genome shotgun (WGS) entry which is preliminary data.</text>
</comment>
<dbReference type="PANTHER" id="PTHR43485:SF1">
    <property type="entry name" value="FORMATE HYDROGENLYASE SUBUNIT 5-RELATED"/>
    <property type="match status" value="1"/>
</dbReference>
<dbReference type="EMBL" id="BNJK01000004">
    <property type="protein sequence ID" value="GHP01170.1"/>
    <property type="molecule type" value="Genomic_DNA"/>
</dbReference>